<reference evidence="1 2" key="1">
    <citation type="submission" date="2024-07" db="EMBL/GenBank/DDBJ databases">
        <title>Section-level genome sequencing and comparative genomics of Aspergillus sections Usti and Cavernicolus.</title>
        <authorList>
            <consortium name="Lawrence Berkeley National Laboratory"/>
            <person name="Nybo J.L."/>
            <person name="Vesth T.C."/>
            <person name="Theobald S."/>
            <person name="Frisvad J.C."/>
            <person name="Larsen T.O."/>
            <person name="Kjaerboelling I."/>
            <person name="Rothschild-Mancinelli K."/>
            <person name="Lyhne E.K."/>
            <person name="Kogle M.E."/>
            <person name="Barry K."/>
            <person name="Clum A."/>
            <person name="Na H."/>
            <person name="Ledsgaard L."/>
            <person name="Lin J."/>
            <person name="Lipzen A."/>
            <person name="Kuo A."/>
            <person name="Riley R."/>
            <person name="Mondo S."/>
            <person name="Labutti K."/>
            <person name="Haridas S."/>
            <person name="Pangalinan J."/>
            <person name="Salamov A.A."/>
            <person name="Simmons B.A."/>
            <person name="Magnuson J.K."/>
            <person name="Chen J."/>
            <person name="Drula E."/>
            <person name="Henrissat B."/>
            <person name="Wiebenga A."/>
            <person name="Lubbers R.J."/>
            <person name="Gomes A.C."/>
            <person name="Makela M.R."/>
            <person name="Stajich J."/>
            <person name="Grigoriev I.V."/>
            <person name="Mortensen U.H."/>
            <person name="De Vries R.P."/>
            <person name="Baker S.E."/>
            <person name="Andersen M.R."/>
        </authorList>
    </citation>
    <scope>NUCLEOTIDE SEQUENCE [LARGE SCALE GENOMIC DNA]</scope>
    <source>
        <strain evidence="1 2">CBS 209.92</strain>
    </source>
</reference>
<evidence type="ECO:0000313" key="2">
    <source>
        <dbReference type="Proteomes" id="UP001610563"/>
    </source>
</evidence>
<gene>
    <name evidence="1" type="ORF">BJX66DRAFT_313137</name>
</gene>
<dbReference type="EMBL" id="JBFTWV010000123">
    <property type="protein sequence ID" value="KAL2786197.1"/>
    <property type="molecule type" value="Genomic_DNA"/>
</dbReference>
<accession>A0ABR4FSI2</accession>
<protein>
    <submittedName>
        <fullName evidence="1">Uncharacterized protein</fullName>
    </submittedName>
</protein>
<organism evidence="1 2">
    <name type="scientific">Aspergillus keveii</name>
    <dbReference type="NCBI Taxonomy" id="714993"/>
    <lineage>
        <taxon>Eukaryota</taxon>
        <taxon>Fungi</taxon>
        <taxon>Dikarya</taxon>
        <taxon>Ascomycota</taxon>
        <taxon>Pezizomycotina</taxon>
        <taxon>Eurotiomycetes</taxon>
        <taxon>Eurotiomycetidae</taxon>
        <taxon>Eurotiales</taxon>
        <taxon>Aspergillaceae</taxon>
        <taxon>Aspergillus</taxon>
        <taxon>Aspergillus subgen. Nidulantes</taxon>
    </lineage>
</organism>
<comment type="caution">
    <text evidence="1">The sequence shown here is derived from an EMBL/GenBank/DDBJ whole genome shotgun (WGS) entry which is preliminary data.</text>
</comment>
<proteinExistence type="predicted"/>
<sequence length="147" mass="17070">MPPTPQDTIADENSLPEQVPASDHELRVQLAQDWYMICLKAARPGQNIVDSVNALRDVWDTQTASGQFEFVQQFHRIVDNCPEFLLEKDADLLLLTKMRHAFNRIEKQTRTYDLEDSLKAHRLIEAIGDATLKFWRICNRYKRAEGK</sequence>
<keyword evidence="2" id="KW-1185">Reference proteome</keyword>
<evidence type="ECO:0000313" key="1">
    <source>
        <dbReference type="EMBL" id="KAL2786197.1"/>
    </source>
</evidence>
<dbReference type="Proteomes" id="UP001610563">
    <property type="component" value="Unassembled WGS sequence"/>
</dbReference>
<name>A0ABR4FSI2_9EURO</name>